<dbReference type="EC" id="6.3.4.13" evidence="2"/>
<evidence type="ECO:0000256" key="1">
    <source>
        <dbReference type="ARBA" id="ARBA00005174"/>
    </source>
</evidence>
<evidence type="ECO:0000256" key="5">
    <source>
        <dbReference type="ARBA" id="ARBA00022755"/>
    </source>
</evidence>
<dbReference type="PROSITE" id="PS50975">
    <property type="entry name" value="ATP_GRASP"/>
    <property type="match status" value="1"/>
</dbReference>
<feature type="non-terminal residue" evidence="11">
    <location>
        <position position="257"/>
    </location>
</feature>
<keyword evidence="3" id="KW-0436">Ligase</keyword>
<keyword evidence="4" id="KW-0547">Nucleotide-binding</keyword>
<dbReference type="GO" id="GO:0046872">
    <property type="term" value="F:metal ion binding"/>
    <property type="evidence" value="ECO:0007669"/>
    <property type="project" value="InterPro"/>
</dbReference>
<dbReference type="InterPro" id="IPR011761">
    <property type="entry name" value="ATP-grasp"/>
</dbReference>
<dbReference type="PANTHER" id="PTHR43472:SF1">
    <property type="entry name" value="PHOSPHORIBOSYLAMINE--GLYCINE LIGASE, CHLOROPLASTIC"/>
    <property type="match status" value="1"/>
</dbReference>
<evidence type="ECO:0000313" key="11">
    <source>
        <dbReference type="EMBL" id="GAG16103.1"/>
    </source>
</evidence>
<gene>
    <name evidence="11" type="ORF">S01H1_56134</name>
</gene>
<dbReference type="EMBL" id="BARS01036529">
    <property type="protein sequence ID" value="GAG16103.1"/>
    <property type="molecule type" value="Genomic_DNA"/>
</dbReference>
<evidence type="ECO:0000256" key="8">
    <source>
        <dbReference type="ARBA" id="ARBA00042242"/>
    </source>
</evidence>
<dbReference type="GO" id="GO:0005524">
    <property type="term" value="F:ATP binding"/>
    <property type="evidence" value="ECO:0007669"/>
    <property type="project" value="UniProtKB-KW"/>
</dbReference>
<dbReference type="InterPro" id="IPR020560">
    <property type="entry name" value="PRibGlycinamide_synth_C-dom"/>
</dbReference>
<comment type="similarity">
    <text evidence="7">Belongs to the GARS family.</text>
</comment>
<dbReference type="Gene3D" id="3.30.470.20">
    <property type="entry name" value="ATP-grasp fold, B domain"/>
    <property type="match status" value="1"/>
</dbReference>
<dbReference type="SUPFAM" id="SSF56059">
    <property type="entry name" value="Glutathione synthetase ATP-binding domain-like"/>
    <property type="match status" value="1"/>
</dbReference>
<evidence type="ECO:0000256" key="9">
    <source>
        <dbReference type="ARBA" id="ARBA00042864"/>
    </source>
</evidence>
<evidence type="ECO:0000256" key="2">
    <source>
        <dbReference type="ARBA" id="ARBA00013255"/>
    </source>
</evidence>
<dbReference type="Pfam" id="PF02843">
    <property type="entry name" value="GARS_C"/>
    <property type="match status" value="1"/>
</dbReference>
<dbReference type="PROSITE" id="PS00184">
    <property type="entry name" value="GARS"/>
    <property type="match status" value="1"/>
</dbReference>
<comment type="pathway">
    <text evidence="1">Purine metabolism; IMP biosynthesis via de novo pathway; N(1)-(5-phospho-D-ribosyl)glycinamide from 5-phospho-alpha-D-ribose 1-diphosphate: step 2/2.</text>
</comment>
<dbReference type="InterPro" id="IPR000115">
    <property type="entry name" value="PRibGlycinamide_synth"/>
</dbReference>
<dbReference type="GO" id="GO:0006189">
    <property type="term" value="P:'de novo' IMP biosynthetic process"/>
    <property type="evidence" value="ECO:0007669"/>
    <property type="project" value="UniProtKB-UniPathway"/>
</dbReference>
<dbReference type="SMART" id="SM01210">
    <property type="entry name" value="GARS_C"/>
    <property type="match status" value="1"/>
</dbReference>
<proteinExistence type="inferred from homology"/>
<feature type="non-terminal residue" evidence="11">
    <location>
        <position position="1"/>
    </location>
</feature>
<dbReference type="NCBIfam" id="TIGR00877">
    <property type="entry name" value="purD"/>
    <property type="match status" value="1"/>
</dbReference>
<dbReference type="InterPro" id="IPR013815">
    <property type="entry name" value="ATP_grasp_subdomain_1"/>
</dbReference>
<keyword evidence="6" id="KW-0067">ATP-binding</keyword>
<dbReference type="InterPro" id="IPR011054">
    <property type="entry name" value="Rudment_hybrid_motif"/>
</dbReference>
<evidence type="ECO:0000256" key="7">
    <source>
        <dbReference type="ARBA" id="ARBA00038345"/>
    </source>
</evidence>
<name>X0VUI2_9ZZZZ</name>
<dbReference type="InterPro" id="IPR020559">
    <property type="entry name" value="PRibGlycinamide_synth_CS"/>
</dbReference>
<evidence type="ECO:0000256" key="3">
    <source>
        <dbReference type="ARBA" id="ARBA00022598"/>
    </source>
</evidence>
<dbReference type="AlphaFoldDB" id="X0VUI2"/>
<dbReference type="SUPFAM" id="SSF51246">
    <property type="entry name" value="Rudiment single hybrid motif"/>
    <property type="match status" value="1"/>
</dbReference>
<dbReference type="Gene3D" id="3.30.1490.20">
    <property type="entry name" value="ATP-grasp fold, A domain"/>
    <property type="match status" value="1"/>
</dbReference>
<dbReference type="GO" id="GO:0004637">
    <property type="term" value="F:phosphoribosylamine-glycine ligase activity"/>
    <property type="evidence" value="ECO:0007669"/>
    <property type="project" value="UniProtKB-EC"/>
</dbReference>
<accession>X0VUI2</accession>
<dbReference type="InterPro" id="IPR020561">
    <property type="entry name" value="PRibGlycinamid_synth_ATP-grasp"/>
</dbReference>
<comment type="caution">
    <text evidence="11">The sequence shown here is derived from an EMBL/GenBank/DDBJ whole genome shotgun (WGS) entry which is preliminary data.</text>
</comment>
<feature type="domain" description="ATP-grasp" evidence="10">
    <location>
        <begin position="110"/>
        <end position="163"/>
    </location>
</feature>
<reference evidence="11" key="1">
    <citation type="journal article" date="2014" name="Front. Microbiol.">
        <title>High frequency of phylogenetically diverse reductive dehalogenase-homologous genes in deep subseafloor sedimentary metagenomes.</title>
        <authorList>
            <person name="Kawai M."/>
            <person name="Futagami T."/>
            <person name="Toyoda A."/>
            <person name="Takaki Y."/>
            <person name="Nishi S."/>
            <person name="Hori S."/>
            <person name="Arai W."/>
            <person name="Tsubouchi T."/>
            <person name="Morono Y."/>
            <person name="Uchiyama I."/>
            <person name="Ito T."/>
            <person name="Fujiyama A."/>
            <person name="Inagaki F."/>
            <person name="Takami H."/>
        </authorList>
    </citation>
    <scope>NUCLEOTIDE SEQUENCE</scope>
    <source>
        <strain evidence="11">Expedition CK06-06</strain>
    </source>
</reference>
<evidence type="ECO:0000256" key="4">
    <source>
        <dbReference type="ARBA" id="ARBA00022741"/>
    </source>
</evidence>
<dbReference type="GO" id="GO:0009113">
    <property type="term" value="P:purine nucleobase biosynthetic process"/>
    <property type="evidence" value="ECO:0007669"/>
    <property type="project" value="InterPro"/>
</dbReference>
<keyword evidence="5" id="KW-0658">Purine biosynthesis</keyword>
<dbReference type="UniPathway" id="UPA00074">
    <property type="reaction ID" value="UER00125"/>
</dbReference>
<dbReference type="PANTHER" id="PTHR43472">
    <property type="entry name" value="PHOSPHORIBOSYLAMINE--GLYCINE LIGASE"/>
    <property type="match status" value="1"/>
</dbReference>
<evidence type="ECO:0000259" key="10">
    <source>
        <dbReference type="PROSITE" id="PS50975"/>
    </source>
</evidence>
<dbReference type="Pfam" id="PF01071">
    <property type="entry name" value="GARS_A"/>
    <property type="match status" value="1"/>
</dbReference>
<dbReference type="SMART" id="SM01209">
    <property type="entry name" value="GARS_A"/>
    <property type="match status" value="1"/>
</dbReference>
<dbReference type="Gene3D" id="3.90.600.10">
    <property type="entry name" value="Phosphoribosylglycinamide synthetase, C-terminal domain"/>
    <property type="match status" value="1"/>
</dbReference>
<organism evidence="11">
    <name type="scientific">marine sediment metagenome</name>
    <dbReference type="NCBI Taxonomy" id="412755"/>
    <lineage>
        <taxon>unclassified sequences</taxon>
        <taxon>metagenomes</taxon>
        <taxon>ecological metagenomes</taxon>
    </lineage>
</organism>
<sequence length="257" mass="28882">KGAFVCSNTNEGVRALRVIMKEKRFGDSGDNVVIEDCLNGQEVSVLALVSCDKILPFLPSQDHKRIYDGDKGPNTGGMGAYAPVPFLDRGDILEIKGRIFMPTIKELLRRGIEYNGVLYVGLMITTSGPKVLEYNVRFGDPETQAILPLLEDDFLELLFKTIDGELPERINWNEGSAVAVVIASRGYPVDYEKGFEIVIRDHSCILFHAGTRIEDRILYTDGGRVLSVVGLSHNLESAKEKVYRCIEKIKFRKMYYR</sequence>
<dbReference type="InterPro" id="IPR037123">
    <property type="entry name" value="PRibGlycinamide_synth_C_sf"/>
</dbReference>
<protein>
    <recommendedName>
        <fullName evidence="2">phosphoribosylamine--glycine ligase</fullName>
        <ecNumber evidence="2">6.3.4.13</ecNumber>
    </recommendedName>
    <alternativeName>
        <fullName evidence="8">Glycinamide ribonucleotide synthetase</fullName>
    </alternativeName>
    <alternativeName>
        <fullName evidence="9">Phosphoribosylglycinamide synthetase</fullName>
    </alternativeName>
</protein>
<evidence type="ECO:0000256" key="6">
    <source>
        <dbReference type="ARBA" id="ARBA00022840"/>
    </source>
</evidence>